<dbReference type="Gene3D" id="3.30.420.130">
    <property type="entry name" value="Dinitrogenase iron-molybdenum cofactor biosynthesis domain"/>
    <property type="match status" value="1"/>
</dbReference>
<dbReference type="InterPro" id="IPR033913">
    <property type="entry name" value="MTH1175_dom"/>
</dbReference>
<dbReference type="AlphaFoldDB" id="A0A1Y4T1U9"/>
<evidence type="ECO:0000313" key="4">
    <source>
        <dbReference type="Proteomes" id="UP000195305"/>
    </source>
</evidence>
<evidence type="ECO:0000313" key="3">
    <source>
        <dbReference type="EMBL" id="OUQ36114.1"/>
    </source>
</evidence>
<sequence>MGRQNRVKKIGKMPEYRRFTSEKKDCLKIILSLEEYETIRLIDYLSYSQLECAQMMEISRSSVVSLYHSARNKISRFIIEGHTMEIDGGHYQLEYSEGEREMKIAVTCVEGEVFQHFGHCPSFLVCDIKDGKIDSSQMIDTSTSGCSALAGVLSQLGVDTVICGGIGGGAKNHLNAAGIKVLPGASGNALAQVQSYIEGTLNYNPETECNHHEHECQGQHHCH</sequence>
<dbReference type="Pfam" id="PF02001">
    <property type="entry name" value="DUF134"/>
    <property type="match status" value="1"/>
</dbReference>
<dbReference type="Proteomes" id="UP000195305">
    <property type="component" value="Unassembled WGS sequence"/>
</dbReference>
<organism evidence="3 4">
    <name type="scientific">Massilimicrobiota timonensis</name>
    <dbReference type="NCBI Taxonomy" id="1776392"/>
    <lineage>
        <taxon>Bacteria</taxon>
        <taxon>Bacillati</taxon>
        <taxon>Bacillota</taxon>
        <taxon>Erysipelotrichia</taxon>
        <taxon>Erysipelotrichales</taxon>
        <taxon>Erysipelotrichaceae</taxon>
        <taxon>Massilimicrobiota</taxon>
    </lineage>
</organism>
<dbReference type="SUPFAM" id="SSF53146">
    <property type="entry name" value="Nitrogenase accessory factor-like"/>
    <property type="match status" value="1"/>
</dbReference>
<evidence type="ECO:0000256" key="1">
    <source>
        <dbReference type="ARBA" id="ARBA00009350"/>
    </source>
</evidence>
<dbReference type="OrthoDB" id="280278at2"/>
<accession>A0A1Y4T1U9</accession>
<evidence type="ECO:0000259" key="2">
    <source>
        <dbReference type="Pfam" id="PF02579"/>
    </source>
</evidence>
<dbReference type="SUPFAM" id="SSF88659">
    <property type="entry name" value="Sigma3 and sigma4 domains of RNA polymerase sigma factors"/>
    <property type="match status" value="1"/>
</dbReference>
<name>A0A1Y4T1U9_9FIRM</name>
<comment type="caution">
    <text evidence="3">The sequence shown here is derived from an EMBL/GenBank/DDBJ whole genome shotgun (WGS) entry which is preliminary data.</text>
</comment>
<dbReference type="CDD" id="cd00851">
    <property type="entry name" value="MTH1175"/>
    <property type="match status" value="1"/>
</dbReference>
<feature type="domain" description="Dinitrogenase iron-molybdenum cofactor biosynthesis" evidence="2">
    <location>
        <begin position="111"/>
        <end position="197"/>
    </location>
</feature>
<dbReference type="PANTHER" id="PTHR37478:SF2">
    <property type="entry name" value="UPF0251 PROTEIN TK0562"/>
    <property type="match status" value="1"/>
</dbReference>
<dbReference type="InterPro" id="IPR002852">
    <property type="entry name" value="UPF0251"/>
</dbReference>
<keyword evidence="4" id="KW-1185">Reference proteome</keyword>
<gene>
    <name evidence="3" type="ORF">B5E75_01910</name>
</gene>
<dbReference type="PANTHER" id="PTHR37478">
    <property type="match status" value="1"/>
</dbReference>
<dbReference type="InterPro" id="IPR036105">
    <property type="entry name" value="DiNase_FeMo-co_biosyn_sf"/>
</dbReference>
<dbReference type="InterPro" id="IPR003731">
    <property type="entry name" value="Di-Nase_FeMo-co_biosynth"/>
</dbReference>
<dbReference type="Pfam" id="PF02579">
    <property type="entry name" value="Nitro_FeMo-Co"/>
    <property type="match status" value="1"/>
</dbReference>
<proteinExistence type="inferred from homology"/>
<reference evidence="3 4" key="1">
    <citation type="journal article" date="2018" name="BMC Genomics">
        <title>Whole genome sequencing and function prediction of 133 gut anaerobes isolated from chicken caecum in pure cultures.</title>
        <authorList>
            <person name="Medvecky M."/>
            <person name="Cejkova D."/>
            <person name="Polansky O."/>
            <person name="Karasova D."/>
            <person name="Kubasova T."/>
            <person name="Cizek A."/>
            <person name="Rychlik I."/>
        </authorList>
    </citation>
    <scope>NUCLEOTIDE SEQUENCE [LARGE SCALE GENOMIC DNA]</scope>
    <source>
        <strain evidence="3 4">An13</strain>
    </source>
</reference>
<comment type="similarity">
    <text evidence="1">Belongs to the UPF0251 family.</text>
</comment>
<dbReference type="EMBL" id="NFLJ01000004">
    <property type="protein sequence ID" value="OUQ36114.1"/>
    <property type="molecule type" value="Genomic_DNA"/>
</dbReference>
<dbReference type="InterPro" id="IPR013324">
    <property type="entry name" value="RNA_pol_sigma_r3/r4-like"/>
</dbReference>
<protein>
    <recommendedName>
        <fullName evidence="2">Dinitrogenase iron-molybdenum cofactor biosynthesis domain-containing protein</fullName>
    </recommendedName>
</protein>